<dbReference type="EMBL" id="WPIN01000015">
    <property type="protein sequence ID" value="MVM34368.1"/>
    <property type="molecule type" value="Genomic_DNA"/>
</dbReference>
<keyword evidence="1" id="KW-0812">Transmembrane</keyword>
<feature type="transmembrane region" description="Helical" evidence="1">
    <location>
        <begin position="57"/>
        <end position="74"/>
    </location>
</feature>
<comment type="caution">
    <text evidence="2">The sequence shown here is derived from an EMBL/GenBank/DDBJ whole genome shotgun (WGS) entry which is preliminary data.</text>
</comment>
<dbReference type="RefSeq" id="WP_157589188.1">
    <property type="nucleotide sequence ID" value="NZ_WPIN01000015.1"/>
</dbReference>
<feature type="transmembrane region" description="Helical" evidence="1">
    <location>
        <begin position="94"/>
        <end position="115"/>
    </location>
</feature>
<keyword evidence="3" id="KW-1185">Reference proteome</keyword>
<evidence type="ECO:0000256" key="1">
    <source>
        <dbReference type="SAM" id="Phobius"/>
    </source>
</evidence>
<proteinExistence type="predicted"/>
<dbReference type="AlphaFoldDB" id="A0A7K1SKT6"/>
<name>A0A7K1SKT6_9BACT</name>
<reference evidence="2 3" key="1">
    <citation type="submission" date="2019-12" db="EMBL/GenBank/DDBJ databases">
        <title>Spirosoma sp. HMF4905 genome sequencing and assembly.</title>
        <authorList>
            <person name="Kang H."/>
            <person name="Cha I."/>
            <person name="Kim H."/>
            <person name="Joh K."/>
        </authorList>
    </citation>
    <scope>NUCLEOTIDE SEQUENCE [LARGE SCALE GENOMIC DNA]</scope>
    <source>
        <strain evidence="2 3">HMF4905</strain>
    </source>
</reference>
<feature type="transmembrane region" description="Helical" evidence="1">
    <location>
        <begin position="32"/>
        <end position="50"/>
    </location>
</feature>
<accession>A0A7K1SKT6</accession>
<sequence>MKFLVDLILLVTALGSVFYVAGLAEVPKRVRFSVLAIGPSFMLTFLLHLSWERHLDYGLSAIGLSIIASTVFGFHFTNTAPLTKEVRTQLIKRFAVIFALSAISVAIVTALIVRLDRQPAEPAKQTTSTISSTVTIADSTQQAISEFNRLGKHEK</sequence>
<keyword evidence="1" id="KW-0472">Membrane</keyword>
<protein>
    <recommendedName>
        <fullName evidence="4">DUF1616 domain-containing protein</fullName>
    </recommendedName>
</protein>
<keyword evidence="1" id="KW-1133">Transmembrane helix</keyword>
<evidence type="ECO:0000313" key="2">
    <source>
        <dbReference type="EMBL" id="MVM34368.1"/>
    </source>
</evidence>
<evidence type="ECO:0000313" key="3">
    <source>
        <dbReference type="Proteomes" id="UP000436006"/>
    </source>
</evidence>
<evidence type="ECO:0008006" key="4">
    <source>
        <dbReference type="Google" id="ProtNLM"/>
    </source>
</evidence>
<organism evidence="2 3">
    <name type="scientific">Spirosoma arboris</name>
    <dbReference type="NCBI Taxonomy" id="2682092"/>
    <lineage>
        <taxon>Bacteria</taxon>
        <taxon>Pseudomonadati</taxon>
        <taxon>Bacteroidota</taxon>
        <taxon>Cytophagia</taxon>
        <taxon>Cytophagales</taxon>
        <taxon>Cytophagaceae</taxon>
        <taxon>Spirosoma</taxon>
    </lineage>
</organism>
<dbReference type="Proteomes" id="UP000436006">
    <property type="component" value="Unassembled WGS sequence"/>
</dbReference>
<gene>
    <name evidence="2" type="ORF">GO755_30330</name>
</gene>